<dbReference type="PROSITE" id="PS50240">
    <property type="entry name" value="TRYPSIN_DOM"/>
    <property type="match status" value="1"/>
</dbReference>
<keyword evidence="4" id="KW-0812">Transmembrane</keyword>
<dbReference type="PANTHER" id="PTHR24252:SF7">
    <property type="entry name" value="HYALIN"/>
    <property type="match status" value="1"/>
</dbReference>
<feature type="domain" description="Reverse transcriptase" evidence="6">
    <location>
        <begin position="19"/>
        <end position="269"/>
    </location>
</feature>
<evidence type="ECO:0000313" key="8">
    <source>
        <dbReference type="EMBL" id="CAF3652791.1"/>
    </source>
</evidence>
<dbReference type="InterPro" id="IPR009003">
    <property type="entry name" value="Peptidase_S1_PA"/>
</dbReference>
<reference evidence="8" key="1">
    <citation type="submission" date="2021-02" db="EMBL/GenBank/DDBJ databases">
        <authorList>
            <person name="Nowell W R."/>
        </authorList>
    </citation>
    <scope>NUCLEOTIDE SEQUENCE</scope>
</reference>
<evidence type="ECO:0000259" key="5">
    <source>
        <dbReference type="PROSITE" id="PS50240"/>
    </source>
</evidence>
<name>A0A8S2HJP1_9BILA</name>
<keyword evidence="2" id="KW-0378">Hydrolase</keyword>
<evidence type="ECO:0000313" key="9">
    <source>
        <dbReference type="Proteomes" id="UP000682733"/>
    </source>
</evidence>
<feature type="compositionally biased region" description="Basic and acidic residues" evidence="3">
    <location>
        <begin position="449"/>
        <end position="460"/>
    </location>
</feature>
<dbReference type="AlphaFoldDB" id="A0A8S2HJP1"/>
<evidence type="ECO:0000259" key="6">
    <source>
        <dbReference type="PROSITE" id="PS50878"/>
    </source>
</evidence>
<feature type="compositionally biased region" description="Polar residues" evidence="3">
    <location>
        <begin position="314"/>
        <end position="325"/>
    </location>
</feature>
<evidence type="ECO:0000256" key="2">
    <source>
        <dbReference type="RuleBase" id="RU363034"/>
    </source>
</evidence>
<evidence type="ECO:0000313" key="7">
    <source>
        <dbReference type="EMBL" id="CAF0868024.1"/>
    </source>
</evidence>
<dbReference type="InterPro" id="IPR018114">
    <property type="entry name" value="TRYPSIN_HIS"/>
</dbReference>
<feature type="transmembrane region" description="Helical" evidence="4">
    <location>
        <begin position="539"/>
        <end position="572"/>
    </location>
</feature>
<dbReference type="PRINTS" id="PR00722">
    <property type="entry name" value="CHYMOTRYPSIN"/>
</dbReference>
<comment type="caution">
    <text evidence="8">The sequence shown here is derived from an EMBL/GenBank/DDBJ whole genome shotgun (WGS) entry which is preliminary data.</text>
</comment>
<feature type="domain" description="Peptidase S1" evidence="5">
    <location>
        <begin position="609"/>
        <end position="830"/>
    </location>
</feature>
<dbReference type="GO" id="GO:0004252">
    <property type="term" value="F:serine-type endopeptidase activity"/>
    <property type="evidence" value="ECO:0007669"/>
    <property type="project" value="InterPro"/>
</dbReference>
<feature type="compositionally biased region" description="Acidic residues" evidence="3">
    <location>
        <begin position="403"/>
        <end position="414"/>
    </location>
</feature>
<dbReference type="FunFam" id="2.40.10.10:FF:000068">
    <property type="entry name" value="transmembrane protease serine 2"/>
    <property type="match status" value="1"/>
</dbReference>
<dbReference type="PROSITE" id="PS00134">
    <property type="entry name" value="TRYPSIN_HIS"/>
    <property type="match status" value="1"/>
</dbReference>
<keyword evidence="2" id="KW-0645">Protease</keyword>
<keyword evidence="4" id="KW-1133">Transmembrane helix</keyword>
<protein>
    <submittedName>
        <fullName evidence="8">Uncharacterized protein</fullName>
    </submittedName>
</protein>
<keyword evidence="1" id="KW-1015">Disulfide bond</keyword>
<dbReference type="Pfam" id="PF00078">
    <property type="entry name" value="RVT_1"/>
    <property type="match status" value="1"/>
</dbReference>
<dbReference type="InterPro" id="IPR001254">
    <property type="entry name" value="Trypsin_dom"/>
</dbReference>
<evidence type="ECO:0000256" key="4">
    <source>
        <dbReference type="SAM" id="Phobius"/>
    </source>
</evidence>
<dbReference type="PROSITE" id="PS00135">
    <property type="entry name" value="TRYPSIN_SER"/>
    <property type="match status" value="1"/>
</dbReference>
<feature type="region of interest" description="Disordered" evidence="3">
    <location>
        <begin position="395"/>
        <end position="472"/>
    </location>
</feature>
<dbReference type="SUPFAM" id="SSF50494">
    <property type="entry name" value="Trypsin-like serine proteases"/>
    <property type="match status" value="1"/>
</dbReference>
<dbReference type="InterPro" id="IPR033116">
    <property type="entry name" value="TRYPSIN_SER"/>
</dbReference>
<evidence type="ECO:0000256" key="1">
    <source>
        <dbReference type="ARBA" id="ARBA00023157"/>
    </source>
</evidence>
<keyword evidence="2" id="KW-0720">Serine protease</keyword>
<dbReference type="Pfam" id="PF00089">
    <property type="entry name" value="Trypsin"/>
    <property type="match status" value="1"/>
</dbReference>
<dbReference type="Gene3D" id="2.40.10.10">
    <property type="entry name" value="Trypsin-like serine proteases"/>
    <property type="match status" value="1"/>
</dbReference>
<dbReference type="CDD" id="cd01650">
    <property type="entry name" value="RT_nLTR_like"/>
    <property type="match status" value="1"/>
</dbReference>
<feature type="compositionally biased region" description="Low complexity" evidence="3">
    <location>
        <begin position="326"/>
        <end position="335"/>
    </location>
</feature>
<sequence length="830" mass="89907">MLREATPVISQIVTDLFNESLINKVFPDCWKLGQVLPLFKADDPQICSNYRPITLLPALSKVFERVVYMHVFGFLRVNNLICKNQSGFLPRDSSVNQLVDIVDSIANSIEARDSVIAVFLDFSKAFDRVSHAGLLMKLRNKGISDSMVDWFESYLTNRYIVTIVDGATSEPLKVTCGVPQGSVLEPLLFLLYIDDLPLALSASCKMFADDVSLYTKIIFMANIVPDSSADTSLVCSAHCPFQKGNVFGLINVKECRVSKKPCSIYGHLQTWHRFPTPACRTIIDAIKKQLPTSANLNIDEATLYFPNQAPCGNQQAQSTIQQSGSTQNQTLQLNNNGNTQDLATLVSLITSPLITLTQQMQQQQQSLTKLQQLLATDMESRTKDTSAVLSPLMLPDLHNLSNDNEDQSAGEEENIPPSEPSVATLTKKKTAVSTRDDLPIMASRSPSPQRDRLRPIEARRPGKAAAASPQRKMHVPIADDSKMAFTNEMMNHLLAYGRDEARKNIIRNFDRYQAFLTMNYAAPNYGVVPVIANTGTSKLTIGLITGAIVCLFGILILGAIAIALGVGLGIGLHKSSSSSTALTVPTVSCSSSSASCGCPQIQPTFQTRITHGYAATANSWPWMVALYIDGTFKCGGSLIHLQYVLTAAHCVVSSTTRVDTIQVYAGLQSLSKRTSAVSQNVTNIYTPTSASGVDLYDIAILKLSKPFNGSGSVATCCLPPADSGLPTIGQTAVIMGWGKTSYSATFVSDTLQEGLIRITAGCSLSDTTTRFCAGYLTTDACQGDSGSPLVTSYNNTWTCTGIVSEGAGCGALGIYTRVSYFRSWIDNNIH</sequence>
<dbReference type="SUPFAM" id="SSF56672">
    <property type="entry name" value="DNA/RNA polymerases"/>
    <property type="match status" value="1"/>
</dbReference>
<dbReference type="InterPro" id="IPR043504">
    <property type="entry name" value="Peptidase_S1_PA_chymotrypsin"/>
</dbReference>
<feature type="region of interest" description="Disordered" evidence="3">
    <location>
        <begin position="314"/>
        <end position="335"/>
    </location>
</feature>
<evidence type="ECO:0000256" key="3">
    <source>
        <dbReference type="SAM" id="MobiDB-lite"/>
    </source>
</evidence>
<organism evidence="8 9">
    <name type="scientific">Didymodactylos carnosus</name>
    <dbReference type="NCBI Taxonomy" id="1234261"/>
    <lineage>
        <taxon>Eukaryota</taxon>
        <taxon>Metazoa</taxon>
        <taxon>Spiralia</taxon>
        <taxon>Gnathifera</taxon>
        <taxon>Rotifera</taxon>
        <taxon>Eurotatoria</taxon>
        <taxon>Bdelloidea</taxon>
        <taxon>Philodinida</taxon>
        <taxon>Philodinidae</taxon>
        <taxon>Didymodactylos</taxon>
    </lineage>
</organism>
<dbReference type="InterPro" id="IPR001314">
    <property type="entry name" value="Peptidase_S1A"/>
</dbReference>
<dbReference type="EMBL" id="CAJNOK010002620">
    <property type="protein sequence ID" value="CAF0868024.1"/>
    <property type="molecule type" value="Genomic_DNA"/>
</dbReference>
<dbReference type="Proteomes" id="UP000682733">
    <property type="component" value="Unassembled WGS sequence"/>
</dbReference>
<dbReference type="SMART" id="SM00020">
    <property type="entry name" value="Tryp_SPc"/>
    <property type="match status" value="1"/>
</dbReference>
<dbReference type="PANTHER" id="PTHR24252">
    <property type="entry name" value="ACROSIN-RELATED"/>
    <property type="match status" value="1"/>
</dbReference>
<dbReference type="InterPro" id="IPR000477">
    <property type="entry name" value="RT_dom"/>
</dbReference>
<dbReference type="Proteomes" id="UP000677228">
    <property type="component" value="Unassembled WGS sequence"/>
</dbReference>
<dbReference type="CDD" id="cd00190">
    <property type="entry name" value="Tryp_SPc"/>
    <property type="match status" value="1"/>
</dbReference>
<gene>
    <name evidence="7" type="ORF">OVA965_LOCUS7981</name>
    <name evidence="8" type="ORF">TMI583_LOCUS7975</name>
</gene>
<accession>A0A8S2HJP1</accession>
<dbReference type="InterPro" id="IPR043502">
    <property type="entry name" value="DNA/RNA_pol_sf"/>
</dbReference>
<proteinExistence type="predicted"/>
<keyword evidence="4" id="KW-0472">Membrane</keyword>
<dbReference type="GO" id="GO:0006508">
    <property type="term" value="P:proteolysis"/>
    <property type="evidence" value="ECO:0007669"/>
    <property type="project" value="UniProtKB-KW"/>
</dbReference>
<dbReference type="EMBL" id="CAJOBA010002620">
    <property type="protein sequence ID" value="CAF3652791.1"/>
    <property type="molecule type" value="Genomic_DNA"/>
</dbReference>
<dbReference type="PROSITE" id="PS50878">
    <property type="entry name" value="RT_POL"/>
    <property type="match status" value="1"/>
</dbReference>